<dbReference type="AlphaFoldDB" id="A0A395INR6"/>
<keyword evidence="3" id="KW-1185">Reference proteome</keyword>
<feature type="region of interest" description="Disordered" evidence="1">
    <location>
        <begin position="126"/>
        <end position="168"/>
    </location>
</feature>
<dbReference type="EMBL" id="QKRW01000027">
    <property type="protein sequence ID" value="RAL61932.1"/>
    <property type="molecule type" value="Genomic_DNA"/>
</dbReference>
<dbReference type="OrthoDB" id="10470926at2759"/>
<reference evidence="2 3" key="1">
    <citation type="submission" date="2018-06" db="EMBL/GenBank/DDBJ databases">
        <title>Genome Sequence of the Brown Rot Fungal Pathogen Monilinia fructigena.</title>
        <authorList>
            <person name="Landi L."/>
            <person name="De Miccolis Angelini R.M."/>
            <person name="Pollastro S."/>
            <person name="Abate D."/>
            <person name="Faretra F."/>
            <person name="Romanazzi G."/>
        </authorList>
    </citation>
    <scope>NUCLEOTIDE SEQUENCE [LARGE SCALE GENOMIC DNA]</scope>
    <source>
        <strain evidence="2 3">Mfrg269</strain>
    </source>
</reference>
<dbReference type="Proteomes" id="UP000249056">
    <property type="component" value="Unassembled WGS sequence"/>
</dbReference>
<feature type="compositionally biased region" description="Polar residues" evidence="1">
    <location>
        <begin position="159"/>
        <end position="168"/>
    </location>
</feature>
<proteinExistence type="predicted"/>
<evidence type="ECO:0000313" key="3">
    <source>
        <dbReference type="Proteomes" id="UP000249056"/>
    </source>
</evidence>
<sequence>MMIITSLPAAAAVGLSGAALGVAGTVVYNDHELQKQREQAAMEATTIAAPDTDQLREQADREAALIAAPDDHIHEGNAQQQADLAAMAIAAPDTNMSGGPQETAVLTAAVPNPEPKSAETILDPLAKDLERPTLAAGQNHQSSGSISQLHVPGEFPRTITETGSPFES</sequence>
<feature type="compositionally biased region" description="Polar residues" evidence="1">
    <location>
        <begin position="136"/>
        <end position="148"/>
    </location>
</feature>
<evidence type="ECO:0000313" key="2">
    <source>
        <dbReference type="EMBL" id="RAL61932.1"/>
    </source>
</evidence>
<protein>
    <submittedName>
        <fullName evidence="2">Uncharacterized protein</fullName>
    </submittedName>
</protein>
<evidence type="ECO:0000256" key="1">
    <source>
        <dbReference type="SAM" id="MobiDB-lite"/>
    </source>
</evidence>
<accession>A0A395INR6</accession>
<gene>
    <name evidence="2" type="ORF">DID88_002421</name>
</gene>
<name>A0A395INR6_9HELO</name>
<organism evidence="2 3">
    <name type="scientific">Monilinia fructigena</name>
    <dbReference type="NCBI Taxonomy" id="38457"/>
    <lineage>
        <taxon>Eukaryota</taxon>
        <taxon>Fungi</taxon>
        <taxon>Dikarya</taxon>
        <taxon>Ascomycota</taxon>
        <taxon>Pezizomycotina</taxon>
        <taxon>Leotiomycetes</taxon>
        <taxon>Helotiales</taxon>
        <taxon>Sclerotiniaceae</taxon>
        <taxon>Monilinia</taxon>
    </lineage>
</organism>
<comment type="caution">
    <text evidence="2">The sequence shown here is derived from an EMBL/GenBank/DDBJ whole genome shotgun (WGS) entry which is preliminary data.</text>
</comment>